<dbReference type="Proteomes" id="UP000694890">
    <property type="component" value="Unplaced"/>
</dbReference>
<evidence type="ECO:0000313" key="3">
    <source>
        <dbReference type="RefSeq" id="XP_018544078.2"/>
    </source>
</evidence>
<feature type="region of interest" description="Disordered" evidence="1">
    <location>
        <begin position="98"/>
        <end position="117"/>
    </location>
</feature>
<proteinExistence type="predicted"/>
<dbReference type="AlphaFoldDB" id="A0AAJ7Q1A9"/>
<reference evidence="3" key="1">
    <citation type="submission" date="2025-08" db="UniProtKB">
        <authorList>
            <consortium name="RefSeq"/>
        </authorList>
    </citation>
    <scope>IDENTIFICATION</scope>
    <source>
        <tissue evidence="3">Brain</tissue>
    </source>
</reference>
<feature type="compositionally biased region" description="Basic and acidic residues" evidence="1">
    <location>
        <begin position="221"/>
        <end position="230"/>
    </location>
</feature>
<dbReference type="RefSeq" id="XP_018544078.2">
    <property type="nucleotide sequence ID" value="XM_018688562.2"/>
</dbReference>
<dbReference type="GeneID" id="108891452"/>
<organism evidence="2 3">
    <name type="scientific">Lates calcarifer</name>
    <name type="common">Barramundi</name>
    <name type="synonym">Holocentrus calcarifer</name>
    <dbReference type="NCBI Taxonomy" id="8187"/>
    <lineage>
        <taxon>Eukaryota</taxon>
        <taxon>Metazoa</taxon>
        <taxon>Chordata</taxon>
        <taxon>Craniata</taxon>
        <taxon>Vertebrata</taxon>
        <taxon>Euteleostomi</taxon>
        <taxon>Actinopterygii</taxon>
        <taxon>Neopterygii</taxon>
        <taxon>Teleostei</taxon>
        <taxon>Neoteleostei</taxon>
        <taxon>Acanthomorphata</taxon>
        <taxon>Carangaria</taxon>
        <taxon>Carangaria incertae sedis</taxon>
        <taxon>Centropomidae</taxon>
        <taxon>Lates</taxon>
    </lineage>
</organism>
<evidence type="ECO:0000313" key="2">
    <source>
        <dbReference type="Proteomes" id="UP000694890"/>
    </source>
</evidence>
<dbReference type="KEGG" id="lcf:108891452"/>
<feature type="compositionally biased region" description="Polar residues" evidence="1">
    <location>
        <begin position="196"/>
        <end position="213"/>
    </location>
</feature>
<dbReference type="PANTHER" id="PTHR36290">
    <property type="entry name" value="RIKEN CDNA D630039A03 GENE"/>
    <property type="match status" value="1"/>
</dbReference>
<name>A0AAJ7Q1A9_LATCA</name>
<feature type="region of interest" description="Disordered" evidence="1">
    <location>
        <begin position="21"/>
        <end position="75"/>
    </location>
</feature>
<accession>A0AAJ7Q1A9</accession>
<evidence type="ECO:0000256" key="1">
    <source>
        <dbReference type="SAM" id="MobiDB-lite"/>
    </source>
</evidence>
<feature type="compositionally biased region" description="Low complexity" evidence="1">
    <location>
        <begin position="148"/>
        <end position="172"/>
    </location>
</feature>
<feature type="region of interest" description="Disordered" evidence="1">
    <location>
        <begin position="132"/>
        <end position="280"/>
    </location>
</feature>
<feature type="compositionally biased region" description="Acidic residues" evidence="1">
    <location>
        <begin position="31"/>
        <end position="40"/>
    </location>
</feature>
<sequence>MSCSSCSCCCCESPSGELLQGIRKKEQLVREEEEEQEEETGGGGRGGGEEEESRRNMDISLLREQYRSSRDRQRRHTQVLLFRRVSEELSDAISIIPVTQGLTSPPPAPTFDPDPSTFDPWHLHLGLHRRSCPGVSVQLPGSSPETNSSVHSSSRRPSSSSSESRGTSPCSSFNSTTEEDLRAGGSRADPPEDSQESSAPGSLTSSEGSSTPVASAAGSQEDLKESRSTDVKTSASVRRGSRKFSAPGLRFTRQLSVGGVGSSSGVHHNQDYYPFPNRKTPRISEAARRLGMYSSF</sequence>
<protein>
    <submittedName>
        <fullName evidence="3">Uncharacterized protein LOC108891452</fullName>
    </submittedName>
</protein>
<gene>
    <name evidence="3" type="primary">LOC108891452</name>
</gene>
<dbReference type="PANTHER" id="PTHR36290:SF1">
    <property type="entry name" value="RIKEN CDNA D630039A03 GENE"/>
    <property type="match status" value="1"/>
</dbReference>